<dbReference type="GO" id="GO:0000162">
    <property type="term" value="P:L-tryptophan biosynthetic process"/>
    <property type="evidence" value="ECO:0007669"/>
    <property type="project" value="TreeGrafter"/>
</dbReference>
<evidence type="ECO:0000259" key="1">
    <source>
        <dbReference type="Pfam" id="PF00425"/>
    </source>
</evidence>
<dbReference type="Pfam" id="PF00425">
    <property type="entry name" value="Chorismate_bind"/>
    <property type="match status" value="1"/>
</dbReference>
<dbReference type="PANTHER" id="PTHR11236">
    <property type="entry name" value="AMINOBENZOATE/ANTHRANILATE SYNTHASE"/>
    <property type="match status" value="1"/>
</dbReference>
<protein>
    <submittedName>
        <fullName evidence="2">Aminodeoxychorismate synthase, component I</fullName>
    </submittedName>
</protein>
<dbReference type="NCBIfam" id="TIGR00553">
    <property type="entry name" value="pabB"/>
    <property type="match status" value="1"/>
</dbReference>
<dbReference type="PANTHER" id="PTHR11236:SF50">
    <property type="entry name" value="AMINODEOXYCHORISMATE SYNTHASE COMPONENT 1"/>
    <property type="match status" value="1"/>
</dbReference>
<dbReference type="InterPro" id="IPR015890">
    <property type="entry name" value="Chorismate_C"/>
</dbReference>
<dbReference type="PRINTS" id="PR00095">
    <property type="entry name" value="ANTSNTHASEI"/>
</dbReference>
<dbReference type="GO" id="GO:0046820">
    <property type="term" value="F:4-amino-4-deoxychorismate synthase activity"/>
    <property type="evidence" value="ECO:0007669"/>
    <property type="project" value="TreeGrafter"/>
</dbReference>
<dbReference type="Proteomes" id="UP000245137">
    <property type="component" value="Unassembled WGS sequence"/>
</dbReference>
<dbReference type="OrthoDB" id="9803598at2"/>
<reference evidence="2 3" key="1">
    <citation type="journal article" date="2018" name="Appl. Microbiol. Biotechnol.">
        <title>Co-cultivation of the strictly anaerobic methanogen Methanosarcina barkeri with aerobic methanotrophs in an oxygen-limited membrane bioreactor.</title>
        <authorList>
            <person name="In 't Zandt M.H."/>
            <person name="van den Bosch T.J.M."/>
            <person name="Rijkers R."/>
            <person name="van Kessel M.A.H.J."/>
            <person name="Jetten M.S.M."/>
            <person name="Welte C.U."/>
        </authorList>
    </citation>
    <scope>NUCLEOTIDE SEQUENCE [LARGE SCALE GENOMIC DNA]</scope>
    <source>
        <strain evidence="2 3">DSM 17706</strain>
    </source>
</reference>
<dbReference type="AlphaFoldDB" id="A0A2U1SN88"/>
<keyword evidence="3" id="KW-1185">Reference proteome</keyword>
<organism evidence="2 3">
    <name type="scientific">Methylosinus sporium</name>
    <dbReference type="NCBI Taxonomy" id="428"/>
    <lineage>
        <taxon>Bacteria</taxon>
        <taxon>Pseudomonadati</taxon>
        <taxon>Pseudomonadota</taxon>
        <taxon>Alphaproteobacteria</taxon>
        <taxon>Hyphomicrobiales</taxon>
        <taxon>Methylocystaceae</taxon>
        <taxon>Methylosinus</taxon>
    </lineage>
</organism>
<proteinExistence type="predicted"/>
<feature type="domain" description="Chorismate-utilising enzyme C-terminal" evidence="1">
    <location>
        <begin position="135"/>
        <end position="388"/>
    </location>
</feature>
<dbReference type="InterPro" id="IPR005801">
    <property type="entry name" value="ADC_synthase"/>
</dbReference>
<dbReference type="SUPFAM" id="SSF56322">
    <property type="entry name" value="ADC synthase"/>
    <property type="match status" value="1"/>
</dbReference>
<dbReference type="Gene3D" id="3.60.120.10">
    <property type="entry name" value="Anthranilate synthase"/>
    <property type="match status" value="1"/>
</dbReference>
<evidence type="ECO:0000313" key="2">
    <source>
        <dbReference type="EMBL" id="PWB93082.1"/>
    </source>
</evidence>
<evidence type="ECO:0000313" key="3">
    <source>
        <dbReference type="Proteomes" id="UP000245137"/>
    </source>
</evidence>
<dbReference type="GO" id="GO:0009396">
    <property type="term" value="P:folic acid-containing compound biosynthetic process"/>
    <property type="evidence" value="ECO:0007669"/>
    <property type="project" value="InterPro"/>
</dbReference>
<gene>
    <name evidence="2" type="primary">pabB</name>
    <name evidence="2" type="ORF">C5689_14920</name>
</gene>
<dbReference type="InterPro" id="IPR005802">
    <property type="entry name" value="ADC_synth_comp_1"/>
</dbReference>
<dbReference type="EMBL" id="PUIV01000029">
    <property type="protein sequence ID" value="PWB93082.1"/>
    <property type="molecule type" value="Genomic_DNA"/>
</dbReference>
<dbReference type="NCBIfam" id="NF005698">
    <property type="entry name" value="PRK07508.1"/>
    <property type="match status" value="1"/>
</dbReference>
<sequence length="399" mass="43666">MFHIAELRGREPFDPNKAPDGPFVVFEDGRNGAALLFDEPEKIIRADTAAEVPQAFARMEAATRRGLFLAGYAGYELGYALEAKFAGGPVPQARTPLLLFGAFRAPRQYEWRNAASLATETAPVEIALTPAWSLAEYTERFDACREFIYAGDVYQINLTFPMHGRYEGEATALYRALRKRQPVAYGGVVALGEEKIVSLSPEVFFDACEGVIRARPMKGTARRGFLPTEDMARAALLTQDEKSRAENLMIVDLLRNDLSRLSEVGSVRVTDLFTVETYPTLHQMTSGIEAKLRDGVTLADLFAGLFPCGSVTGAPKIRAMEIIRDLECAPRGVYCGSLGLIAPDGAIRFNVAIRTLTLFPDGELVCNVGSAVVADSRAREEYEECLIKAKFLTGAKTSA</sequence>
<accession>A0A2U1SN88</accession>
<name>A0A2U1SN88_METSR</name>
<dbReference type="RefSeq" id="WP_108918077.1">
    <property type="nucleotide sequence ID" value="NZ_BGJY01000008.1"/>
</dbReference>
<dbReference type="InterPro" id="IPR019999">
    <property type="entry name" value="Anth_synth_I-like"/>
</dbReference>
<comment type="caution">
    <text evidence="2">The sequence shown here is derived from an EMBL/GenBank/DDBJ whole genome shotgun (WGS) entry which is preliminary data.</text>
</comment>